<sequence length="281" mass="32166">MDENEYDNVNEDKILMTPKKIKKIKESLLQSPSGSWKVTNSKTDPNSLQSPSGSWKVTNSKTDPIGPKKNLFPDKLDKSGHQLEGITIKNNSIPNTNSIEPKLATSTADFQSLVLSSLVHLKHEMNNLMYTAHSNYENIVKLMNDKSSSISSFNDEIDMDLLFPITNDNELRALENKIKDTEFRRILVHRISLLVGNKDLGNSVRRIMMRLFSDQFLVNYSLYGFKKKISFANLSCYRLIIDALRIHGKYKTSTEKEIDTPLAIWLSHAPFREKKKNKEDN</sequence>
<name>A0A2S2NWT8_SCHGA</name>
<evidence type="ECO:0000313" key="3">
    <source>
        <dbReference type="EMBL" id="MBY21617.1"/>
    </source>
</evidence>
<evidence type="ECO:0000256" key="1">
    <source>
        <dbReference type="SAM" id="MobiDB-lite"/>
    </source>
</evidence>
<dbReference type="PANTHER" id="PTHR34153:SF2">
    <property type="entry name" value="SI:CH211-262H13.3-RELATED"/>
    <property type="match status" value="1"/>
</dbReference>
<feature type="compositionally biased region" description="Polar residues" evidence="1">
    <location>
        <begin position="29"/>
        <end position="62"/>
    </location>
</feature>
<proteinExistence type="predicted"/>
<protein>
    <recommendedName>
        <fullName evidence="2">DUF4806 domain-containing protein</fullName>
    </recommendedName>
</protein>
<reference evidence="3" key="1">
    <citation type="submission" date="2018-04" db="EMBL/GenBank/DDBJ databases">
        <title>Transcriptome of Schizaphis graminum biotype I.</title>
        <authorList>
            <person name="Scully E.D."/>
            <person name="Geib S.M."/>
            <person name="Palmer N.A."/>
            <person name="Koch K."/>
            <person name="Bradshaw J."/>
            <person name="Heng-Moss T."/>
            <person name="Sarath G."/>
        </authorList>
    </citation>
    <scope>NUCLEOTIDE SEQUENCE</scope>
</reference>
<dbReference type="AlphaFoldDB" id="A0A2S2NWT8"/>
<feature type="region of interest" description="Disordered" evidence="1">
    <location>
        <begin position="29"/>
        <end position="68"/>
    </location>
</feature>
<accession>A0A2S2NWT8</accession>
<organism evidence="3">
    <name type="scientific">Schizaphis graminum</name>
    <name type="common">Green bug aphid</name>
    <dbReference type="NCBI Taxonomy" id="13262"/>
    <lineage>
        <taxon>Eukaryota</taxon>
        <taxon>Metazoa</taxon>
        <taxon>Ecdysozoa</taxon>
        <taxon>Arthropoda</taxon>
        <taxon>Hexapoda</taxon>
        <taxon>Insecta</taxon>
        <taxon>Pterygota</taxon>
        <taxon>Neoptera</taxon>
        <taxon>Paraneoptera</taxon>
        <taxon>Hemiptera</taxon>
        <taxon>Sternorrhyncha</taxon>
        <taxon>Aphidomorpha</taxon>
        <taxon>Aphidoidea</taxon>
        <taxon>Aphididae</taxon>
        <taxon>Aphidini</taxon>
        <taxon>Schizaphis</taxon>
    </lineage>
</organism>
<dbReference type="InterPro" id="IPR032071">
    <property type="entry name" value="DUF4806"/>
</dbReference>
<evidence type="ECO:0000259" key="2">
    <source>
        <dbReference type="Pfam" id="PF16064"/>
    </source>
</evidence>
<dbReference type="Pfam" id="PF16064">
    <property type="entry name" value="DUF4806"/>
    <property type="match status" value="1"/>
</dbReference>
<dbReference type="EMBL" id="GGMR01008998">
    <property type="protein sequence ID" value="MBY21617.1"/>
    <property type="molecule type" value="Transcribed_RNA"/>
</dbReference>
<dbReference type="PANTHER" id="PTHR34153">
    <property type="entry name" value="SI:CH211-262H13.3-RELATED-RELATED"/>
    <property type="match status" value="1"/>
</dbReference>
<feature type="domain" description="DUF4806" evidence="2">
    <location>
        <begin position="163"/>
        <end position="235"/>
    </location>
</feature>
<gene>
    <name evidence="3" type="ORF">g.29680</name>
</gene>